<evidence type="ECO:0000259" key="3">
    <source>
        <dbReference type="Pfam" id="PF01555"/>
    </source>
</evidence>
<evidence type="ECO:0000256" key="2">
    <source>
        <dbReference type="ARBA" id="ARBA00022679"/>
    </source>
</evidence>
<comment type="caution">
    <text evidence="4">The sequence shown here is derived from an EMBL/GenBank/DDBJ whole genome shotgun (WGS) entry which is preliminary data.</text>
</comment>
<gene>
    <name evidence="4" type="ORF">DI563_21945</name>
</gene>
<feature type="domain" description="DNA methylase N-4/N-6" evidence="3">
    <location>
        <begin position="39"/>
        <end position="84"/>
    </location>
</feature>
<protein>
    <submittedName>
        <fullName evidence="4">SAM-dependent methyltransferase</fullName>
    </submittedName>
</protein>
<dbReference type="SUPFAM" id="SSF53335">
    <property type="entry name" value="S-adenosyl-L-methionine-dependent methyltransferases"/>
    <property type="match status" value="1"/>
</dbReference>
<organism evidence="4 5">
    <name type="scientific">Variovorax paradoxus</name>
    <dbReference type="NCBI Taxonomy" id="34073"/>
    <lineage>
        <taxon>Bacteria</taxon>
        <taxon>Pseudomonadati</taxon>
        <taxon>Pseudomonadota</taxon>
        <taxon>Betaproteobacteria</taxon>
        <taxon>Burkholderiales</taxon>
        <taxon>Comamonadaceae</taxon>
        <taxon>Variovorax</taxon>
    </lineage>
</organism>
<keyword evidence="1 4" id="KW-0489">Methyltransferase</keyword>
<dbReference type="EMBL" id="QFPP01000365">
    <property type="protein sequence ID" value="PZQ67176.1"/>
    <property type="molecule type" value="Genomic_DNA"/>
</dbReference>
<dbReference type="GO" id="GO:0032259">
    <property type="term" value="P:methylation"/>
    <property type="evidence" value="ECO:0007669"/>
    <property type="project" value="UniProtKB-KW"/>
</dbReference>
<proteinExistence type="predicted"/>
<dbReference type="CDD" id="cd02440">
    <property type="entry name" value="AdoMet_MTases"/>
    <property type="match status" value="1"/>
</dbReference>
<sequence>MDDRSWMRLEAEPAEHALPADVAARDPLAGRDIGWVTQMRPFVRQFSRAGGRVLDPFAGLGSTLLAARLEGRDAVGCEIDATRAATIGERFARLGLAPPTVFAASCDTLADGAMPPIDLCLTNVPYFGCRWSGEPVPDQLYDSATYEAHLAGLREVFHRVRDVLAEGGFCIAMAENLRLGDRTLPLAFDLARILGSLFVLEEERVIVYDRAVGPAAPMDARSNRSHEYALIARKRRETVDLAATAALLDALRAEGHRFTVFGSFARWLQDPASVTPADADLQVAPDEAAIDALLQSLARRGFSLRSWSDPVALPLRLDAYRGRHYFRAERIDRAGALVRLDLCFE</sequence>
<evidence type="ECO:0000313" key="5">
    <source>
        <dbReference type="Proteomes" id="UP000249135"/>
    </source>
</evidence>
<reference evidence="4 5" key="1">
    <citation type="submission" date="2017-08" db="EMBL/GenBank/DDBJ databases">
        <title>Infants hospitalized years apart are colonized by the same room-sourced microbial strains.</title>
        <authorList>
            <person name="Brooks B."/>
            <person name="Olm M.R."/>
            <person name="Firek B.A."/>
            <person name="Baker R."/>
            <person name="Thomas B.C."/>
            <person name="Morowitz M.J."/>
            <person name="Banfield J.F."/>
        </authorList>
    </citation>
    <scope>NUCLEOTIDE SEQUENCE [LARGE SCALE GENOMIC DNA]</scope>
    <source>
        <strain evidence="4">S2_005_003_R2_41</strain>
    </source>
</reference>
<dbReference type="InterPro" id="IPR002941">
    <property type="entry name" value="DNA_methylase_N4/N6"/>
</dbReference>
<dbReference type="AlphaFoldDB" id="A0A2W5PP11"/>
<accession>A0A2W5PP11</accession>
<evidence type="ECO:0000256" key="1">
    <source>
        <dbReference type="ARBA" id="ARBA00022603"/>
    </source>
</evidence>
<dbReference type="Proteomes" id="UP000249135">
    <property type="component" value="Unassembled WGS sequence"/>
</dbReference>
<keyword evidence="2 4" id="KW-0808">Transferase</keyword>
<evidence type="ECO:0000313" key="4">
    <source>
        <dbReference type="EMBL" id="PZQ67176.1"/>
    </source>
</evidence>
<name>A0A2W5PP11_VARPD</name>
<dbReference type="InterPro" id="IPR029063">
    <property type="entry name" value="SAM-dependent_MTases_sf"/>
</dbReference>
<dbReference type="Pfam" id="PF01555">
    <property type="entry name" value="N6_N4_Mtase"/>
    <property type="match status" value="1"/>
</dbReference>
<dbReference type="Gene3D" id="3.40.50.150">
    <property type="entry name" value="Vaccinia Virus protein VP39"/>
    <property type="match status" value="2"/>
</dbReference>
<dbReference type="GO" id="GO:0003677">
    <property type="term" value="F:DNA binding"/>
    <property type="evidence" value="ECO:0007669"/>
    <property type="project" value="InterPro"/>
</dbReference>
<dbReference type="GO" id="GO:0008170">
    <property type="term" value="F:N-methyltransferase activity"/>
    <property type="evidence" value="ECO:0007669"/>
    <property type="project" value="InterPro"/>
</dbReference>